<gene>
    <name evidence="9" type="ORF">GCM10010121_081370</name>
</gene>
<dbReference type="InterPro" id="IPR013783">
    <property type="entry name" value="Ig-like_fold"/>
</dbReference>
<dbReference type="Pfam" id="PF25788">
    <property type="entry name" value="Ig_Rha78A_N"/>
    <property type="match status" value="1"/>
</dbReference>
<reference evidence="9" key="2">
    <citation type="submission" date="2020-09" db="EMBL/GenBank/DDBJ databases">
        <authorList>
            <person name="Sun Q."/>
            <person name="Ohkuma M."/>
        </authorList>
    </citation>
    <scope>NUCLEOTIDE SEQUENCE</scope>
    <source>
        <strain evidence="9">JCM 3086</strain>
    </source>
</reference>
<dbReference type="GO" id="GO:0030596">
    <property type="term" value="F:alpha-L-rhamnosidase activity"/>
    <property type="evidence" value="ECO:0007669"/>
    <property type="project" value="UniProtKB-EC"/>
</dbReference>
<comment type="catalytic activity">
    <reaction evidence="1">
        <text>Hydrolysis of terminal non-reducing alpha-L-rhamnose residues in alpha-L-rhamnosides.</text>
        <dbReference type="EC" id="3.2.1.40"/>
    </reaction>
</comment>
<evidence type="ECO:0000256" key="4">
    <source>
        <dbReference type="SAM" id="MobiDB-lite"/>
    </source>
</evidence>
<dbReference type="Pfam" id="PF08531">
    <property type="entry name" value="Bac_rhamnosid_N"/>
    <property type="match status" value="2"/>
</dbReference>
<dbReference type="PROSITE" id="PS51318">
    <property type="entry name" value="TAT"/>
    <property type="match status" value="1"/>
</dbReference>
<feature type="domain" description="Alpha-L-rhamnosidase concanavalin-like" evidence="5">
    <location>
        <begin position="475"/>
        <end position="577"/>
    </location>
</feature>
<evidence type="ECO:0000259" key="5">
    <source>
        <dbReference type="Pfam" id="PF05592"/>
    </source>
</evidence>
<evidence type="ECO:0000313" key="10">
    <source>
        <dbReference type="Proteomes" id="UP000657574"/>
    </source>
</evidence>
<evidence type="ECO:0000256" key="1">
    <source>
        <dbReference type="ARBA" id="ARBA00001445"/>
    </source>
</evidence>
<feature type="domain" description="Alpha-L-rhamnosidase six-hairpin glycosidase" evidence="7">
    <location>
        <begin position="585"/>
        <end position="939"/>
    </location>
</feature>
<dbReference type="InterPro" id="IPR035396">
    <property type="entry name" value="Bac_rhamnosid6H"/>
</dbReference>
<keyword evidence="3" id="KW-0378">Hydrolase</keyword>
<evidence type="ECO:0000256" key="3">
    <source>
        <dbReference type="ARBA" id="ARBA00022801"/>
    </source>
</evidence>
<dbReference type="InterPro" id="IPR008928">
    <property type="entry name" value="6-hairpin_glycosidase_sf"/>
</dbReference>
<comment type="caution">
    <text evidence="9">The sequence shown here is derived from an EMBL/GenBank/DDBJ whole genome shotgun (WGS) entry which is preliminary data.</text>
</comment>
<sequence length="1061" mass="113872">MAETRHEPTGLPRRRFLKSATLAVTGLTVMGSGAGLGGTATAASAGSTAVDGLSMGGRSDRPLGVDDRTPLLAWRLEHGMQSAYQIRVASSPGLLPTPDLWDSGWVESSTSSGVAYGGKALKSRQRAAWQARVRDADGRVSDWSSPSSWEAGLLDPEDWSPARWIEHASRSDADPLPVFARAFALDGDRRVDHARLYLAGLGIYVATVNGHHISDAVLEPGNTNPQQSVEAGTYDVTALLATGPNTLGVQLGNGVTNVGSVTNAAVGRTSVYRKYTSTVAKRTTLTAPAAPGDTTVRVADVSGFAVGATLNIDTGDGGARLESRVITAVGTDITFDRPLAEQHASGATVTRSGTPNATITAISPRLIARLEIVYTDGHTDTYVTDEKWRTALGPTVTDNWYAGSDYDARREQQGWDLPGADLTDSAKRRDGSPTGWTAAGIAPPPNLATKLRWRRAQPVTIVDTVSPAAITEPLSGTWVFDFGQNAAALPELHVDGSLPAGTVVRMQPAESLKADGTVDSASLGSGKGILDTYTTFGAADGETWRPQFGYHGFQYIQVTGLPSGYQPDTGTVTARHVRASARVSGDVSTSSERVNRLHRMSRYSIASNMMSIFTDCPGREKLGWLADMLHSMPAIDRNFDMSDYLPHMVQVMRESQLVDGPDAGLVPEHTPEFPVFDGQWAMYRNDINWGSAVILAPWWLWRHHGDTETMAVHYQSMTEYHDYVRTTQAGSGADEHLVNGPLKDWVAHDESTPGLLVGTYAYYLMTDRLAQMAAHLRKDSDAGRYRALAGAIKTAFNNRFFNDELRTYTNDGNAGTAGTQAANALALEAGLVPRGQEQHVLRDLVRRIRDYHPNGGGPHVSGGTISLGPTFRALGAAGRDDVIWEVLHEDTRPGYGSFLLPTVSNPKGMTTVPEHWYAPDNNSSLNHMILLQIDEWFSAGLAGIQHAPDSIAYERIAVKPKLVGTPEHPLTHVEGSYEGPRGRISSAWRISGPDSADLALDVTIPANTAAEIHVPAVHPNRVRLDGRPVSASHAAVFKGFADGYAVYAVGPGTYALSSRLS</sequence>
<evidence type="ECO:0000259" key="7">
    <source>
        <dbReference type="Pfam" id="PF17389"/>
    </source>
</evidence>
<name>A0A917LBS9_9ACTN</name>
<dbReference type="InterPro" id="IPR008902">
    <property type="entry name" value="Rhamnosid_concanavalin"/>
</dbReference>
<dbReference type="PANTHER" id="PTHR33307">
    <property type="entry name" value="ALPHA-RHAMNOSIDASE (EUROFUNG)"/>
    <property type="match status" value="1"/>
</dbReference>
<evidence type="ECO:0000259" key="8">
    <source>
        <dbReference type="Pfam" id="PF17390"/>
    </source>
</evidence>
<dbReference type="InterPro" id="IPR016007">
    <property type="entry name" value="Alpha_rhamnosid"/>
</dbReference>
<evidence type="ECO:0000256" key="2">
    <source>
        <dbReference type="ARBA" id="ARBA00012652"/>
    </source>
</evidence>
<dbReference type="Pfam" id="PF05592">
    <property type="entry name" value="Bac_rhamnosid"/>
    <property type="match status" value="1"/>
</dbReference>
<evidence type="ECO:0000313" key="9">
    <source>
        <dbReference type="EMBL" id="GGJ58434.1"/>
    </source>
</evidence>
<protein>
    <recommendedName>
        <fullName evidence="2">alpha-L-rhamnosidase</fullName>
        <ecNumber evidence="2">3.2.1.40</ecNumber>
    </recommendedName>
</protein>
<dbReference type="Gene3D" id="1.50.10.10">
    <property type="match status" value="1"/>
</dbReference>
<dbReference type="InterPro" id="IPR012341">
    <property type="entry name" value="6hp_glycosidase-like_sf"/>
</dbReference>
<dbReference type="InterPro" id="IPR013737">
    <property type="entry name" value="Bac_rhamnosid_N"/>
</dbReference>
<keyword evidence="10" id="KW-1185">Reference proteome</keyword>
<dbReference type="Gene3D" id="2.60.40.10">
    <property type="entry name" value="Immunoglobulins"/>
    <property type="match status" value="1"/>
</dbReference>
<dbReference type="PANTHER" id="PTHR33307:SF11">
    <property type="entry name" value="ALPHA-L-RHAMNOSIDASE"/>
    <property type="match status" value="1"/>
</dbReference>
<dbReference type="EMBL" id="BMQA01000057">
    <property type="protein sequence ID" value="GGJ58434.1"/>
    <property type="molecule type" value="Genomic_DNA"/>
</dbReference>
<dbReference type="EC" id="3.2.1.40" evidence="2"/>
<dbReference type="InterPro" id="IPR006311">
    <property type="entry name" value="TAT_signal"/>
</dbReference>
<dbReference type="PIRSF" id="PIRSF010631">
    <property type="entry name" value="A-rhamnsds"/>
    <property type="match status" value="1"/>
</dbReference>
<accession>A0A917LBS9</accession>
<dbReference type="SUPFAM" id="SSF48208">
    <property type="entry name" value="Six-hairpin glycosidases"/>
    <property type="match status" value="1"/>
</dbReference>
<dbReference type="Proteomes" id="UP000657574">
    <property type="component" value="Unassembled WGS sequence"/>
</dbReference>
<dbReference type="Gene3D" id="2.60.120.260">
    <property type="entry name" value="Galactose-binding domain-like"/>
    <property type="match status" value="3"/>
</dbReference>
<feature type="region of interest" description="Disordered" evidence="4">
    <location>
        <begin position="412"/>
        <end position="441"/>
    </location>
</feature>
<dbReference type="AlphaFoldDB" id="A0A917LBS9"/>
<dbReference type="Pfam" id="PF17389">
    <property type="entry name" value="Bac_rhamnosid6H"/>
    <property type="match status" value="1"/>
</dbReference>
<evidence type="ECO:0000259" key="6">
    <source>
        <dbReference type="Pfam" id="PF08531"/>
    </source>
</evidence>
<feature type="domain" description="Bacterial alpha-L-rhamnosidase N-terminal" evidence="6">
    <location>
        <begin position="358"/>
        <end position="423"/>
    </location>
</feature>
<proteinExistence type="predicted"/>
<feature type="domain" description="Bacterial alpha-L-rhamnosidase N-terminal" evidence="6">
    <location>
        <begin position="190"/>
        <end position="277"/>
    </location>
</feature>
<dbReference type="RefSeq" id="WP_189316374.1">
    <property type="nucleotide sequence ID" value="NZ_BMQA01000057.1"/>
</dbReference>
<organism evidence="9 10">
    <name type="scientific">Streptomyces brasiliensis</name>
    <dbReference type="NCBI Taxonomy" id="1954"/>
    <lineage>
        <taxon>Bacteria</taxon>
        <taxon>Bacillati</taxon>
        <taxon>Actinomycetota</taxon>
        <taxon>Actinomycetes</taxon>
        <taxon>Kitasatosporales</taxon>
        <taxon>Streptomycetaceae</taxon>
        <taxon>Streptomyces</taxon>
    </lineage>
</organism>
<dbReference type="InterPro" id="IPR035398">
    <property type="entry name" value="Bac_rhamnosid_C"/>
</dbReference>
<dbReference type="Gene3D" id="2.60.420.10">
    <property type="entry name" value="Maltose phosphorylase, domain 3"/>
    <property type="match status" value="1"/>
</dbReference>
<reference evidence="9" key="1">
    <citation type="journal article" date="2014" name="Int. J. Syst. Evol. Microbiol.">
        <title>Complete genome sequence of Corynebacterium casei LMG S-19264T (=DSM 44701T), isolated from a smear-ripened cheese.</title>
        <authorList>
            <consortium name="US DOE Joint Genome Institute (JGI-PGF)"/>
            <person name="Walter F."/>
            <person name="Albersmeier A."/>
            <person name="Kalinowski J."/>
            <person name="Ruckert C."/>
        </authorList>
    </citation>
    <scope>NUCLEOTIDE SEQUENCE</scope>
    <source>
        <strain evidence="9">JCM 3086</strain>
    </source>
</reference>
<dbReference type="Pfam" id="PF17390">
    <property type="entry name" value="Bac_rhamnosid_C"/>
    <property type="match status" value="1"/>
</dbReference>
<dbReference type="GO" id="GO:0005975">
    <property type="term" value="P:carbohydrate metabolic process"/>
    <property type="evidence" value="ECO:0007669"/>
    <property type="project" value="InterPro"/>
</dbReference>
<feature type="domain" description="Alpha-L-rhamnosidase C-terminal" evidence="8">
    <location>
        <begin position="943"/>
        <end position="1022"/>
    </location>
</feature>